<accession>A0ACC2QHN5</accession>
<keyword evidence="2" id="KW-1185">Reference proteome</keyword>
<dbReference type="Proteomes" id="UP001231649">
    <property type="component" value="Chromosome 17"/>
</dbReference>
<organism evidence="1 2">
    <name type="scientific">Mythimna loreyi</name>
    <dbReference type="NCBI Taxonomy" id="667449"/>
    <lineage>
        <taxon>Eukaryota</taxon>
        <taxon>Metazoa</taxon>
        <taxon>Ecdysozoa</taxon>
        <taxon>Arthropoda</taxon>
        <taxon>Hexapoda</taxon>
        <taxon>Insecta</taxon>
        <taxon>Pterygota</taxon>
        <taxon>Neoptera</taxon>
        <taxon>Endopterygota</taxon>
        <taxon>Lepidoptera</taxon>
        <taxon>Glossata</taxon>
        <taxon>Ditrysia</taxon>
        <taxon>Noctuoidea</taxon>
        <taxon>Noctuidae</taxon>
        <taxon>Noctuinae</taxon>
        <taxon>Hadenini</taxon>
        <taxon>Mythimna</taxon>
    </lineage>
</organism>
<gene>
    <name evidence="1" type="ORF">PYW08_004946</name>
</gene>
<reference evidence="1" key="1">
    <citation type="submission" date="2023-03" db="EMBL/GenBank/DDBJ databases">
        <title>Chromosome-level genomes of two armyworms, Mythimna separata and Mythimna loreyi, provide insights into the biosynthesis and reception of sex pheromones.</title>
        <authorList>
            <person name="Zhao H."/>
        </authorList>
    </citation>
    <scope>NUCLEOTIDE SEQUENCE</scope>
    <source>
        <strain evidence="1">BeijingLab</strain>
    </source>
</reference>
<evidence type="ECO:0000313" key="2">
    <source>
        <dbReference type="Proteomes" id="UP001231649"/>
    </source>
</evidence>
<protein>
    <submittedName>
        <fullName evidence="1">Uncharacterized protein</fullName>
    </submittedName>
</protein>
<sequence length="386" mass="43995">MAGHESYACIKRPGIVELPVYSIYLIAFTYLIMFLAIIWLSAILYLNKKKTLVLKIDHSNIQHESFEEPNKNSGSTLTVNSGVIQISEPRPSDPITPTRAEDSRIVFVKKSIKPPVPMLDKVQMDKLCKEVLNKVAKTDSACYRDLNELLKYVNKDDNSSTKGAKENKEEESTELEPVVLFKLKTPDIKKTNKETKNETKMEIKDETKQETKNESLKESETQTKLDESKDVRIEINDVENVKNETDSDSATEYDTVPSPIRYRHSGPDPEQTMYDTVPSPMRFRHSGPDHEQVMYDTVPSPMRFRHSDPEPDQGMYDTVTSVHRIRDSGANTDNDIPYPLYDLPPMRNHDGPSQNVIQMDSESQYLLPISTEHTDSCYINAKTAKS</sequence>
<name>A0ACC2QHN5_9NEOP</name>
<comment type="caution">
    <text evidence="1">The sequence shown here is derived from an EMBL/GenBank/DDBJ whole genome shotgun (WGS) entry which is preliminary data.</text>
</comment>
<dbReference type="EMBL" id="CM056793">
    <property type="protein sequence ID" value="KAJ8714965.1"/>
    <property type="molecule type" value="Genomic_DNA"/>
</dbReference>
<proteinExistence type="predicted"/>
<evidence type="ECO:0000313" key="1">
    <source>
        <dbReference type="EMBL" id="KAJ8714965.1"/>
    </source>
</evidence>